<gene>
    <name evidence="4" type="ORF">ABGN05_05690</name>
</gene>
<feature type="domain" description="DUF2059" evidence="3">
    <location>
        <begin position="95"/>
        <end position="152"/>
    </location>
</feature>
<dbReference type="InterPro" id="IPR018637">
    <property type="entry name" value="DUF2059"/>
</dbReference>
<dbReference type="RefSeq" id="WP_367953000.1">
    <property type="nucleotide sequence ID" value="NZ_JBDPGJ010000001.1"/>
</dbReference>
<organism evidence="4 5">
    <name type="scientific">Aquibium pacificus</name>
    <dbReference type="NCBI Taxonomy" id="3153579"/>
    <lineage>
        <taxon>Bacteria</taxon>
        <taxon>Pseudomonadati</taxon>
        <taxon>Pseudomonadota</taxon>
        <taxon>Alphaproteobacteria</taxon>
        <taxon>Hyphomicrobiales</taxon>
        <taxon>Phyllobacteriaceae</taxon>
        <taxon>Aquibium</taxon>
    </lineage>
</organism>
<evidence type="ECO:0000256" key="1">
    <source>
        <dbReference type="SAM" id="MobiDB-lite"/>
    </source>
</evidence>
<keyword evidence="2" id="KW-0732">Signal</keyword>
<evidence type="ECO:0000259" key="3">
    <source>
        <dbReference type="Pfam" id="PF09832"/>
    </source>
</evidence>
<evidence type="ECO:0000256" key="2">
    <source>
        <dbReference type="SAM" id="SignalP"/>
    </source>
</evidence>
<feature type="region of interest" description="Disordered" evidence="1">
    <location>
        <begin position="165"/>
        <end position="185"/>
    </location>
</feature>
<comment type="caution">
    <text evidence="4">The sequence shown here is derived from an EMBL/GenBank/DDBJ whole genome shotgun (WGS) entry which is preliminary data.</text>
</comment>
<feature type="chain" id="PRO_5046514928" evidence="2">
    <location>
        <begin position="29"/>
        <end position="185"/>
    </location>
</feature>
<reference evidence="4 5" key="1">
    <citation type="submission" date="2024-05" db="EMBL/GenBank/DDBJ databases">
        <authorList>
            <person name="Jiang F."/>
        </authorList>
    </citation>
    <scope>NUCLEOTIDE SEQUENCE [LARGE SCALE GENOMIC DNA]</scope>
    <source>
        <strain evidence="4 5">LZ166</strain>
    </source>
</reference>
<protein>
    <submittedName>
        <fullName evidence="4">DUF2059 domain-containing protein</fullName>
    </submittedName>
</protein>
<proteinExistence type="predicted"/>
<dbReference type="EMBL" id="JBDPGJ010000001">
    <property type="protein sequence ID" value="MEX0405152.1"/>
    <property type="molecule type" value="Genomic_DNA"/>
</dbReference>
<dbReference type="Pfam" id="PF09832">
    <property type="entry name" value="DUF2059"/>
    <property type="match status" value="1"/>
</dbReference>
<dbReference type="Proteomes" id="UP001556692">
    <property type="component" value="Unassembled WGS sequence"/>
</dbReference>
<evidence type="ECO:0000313" key="4">
    <source>
        <dbReference type="EMBL" id="MEX0405152.1"/>
    </source>
</evidence>
<accession>A0ABV3SEG5</accession>
<sequence length="185" mass="19558">MILTQSARRLATAVAAAAFLAGAAPAFAQDVSDSHLKAARGALDALEATQQYDLILPFAARALKEELIRKDPNLQDVIIATVDQKALELASRRGDLEREAALAYARNFDEAQLKAIAEFYSSEAGKALIEKGPAVIRDLDKAAEIWQRGLARDLAAAVAQELQVKAPQSAATPGQPGATEAAPAQ</sequence>
<feature type="signal peptide" evidence="2">
    <location>
        <begin position="1"/>
        <end position="28"/>
    </location>
</feature>
<name>A0ABV3SEG5_9HYPH</name>
<evidence type="ECO:0000313" key="5">
    <source>
        <dbReference type="Proteomes" id="UP001556692"/>
    </source>
</evidence>
<keyword evidence="5" id="KW-1185">Reference proteome</keyword>